<dbReference type="InterPro" id="IPR018745">
    <property type="entry name" value="MpsC"/>
</dbReference>
<proteinExistence type="predicted"/>
<accession>A0A9X7P653</accession>
<evidence type="ECO:0000313" key="3">
    <source>
        <dbReference type="Proteomes" id="UP000239430"/>
    </source>
</evidence>
<dbReference type="AlphaFoldDB" id="A0A9X7P653"/>
<dbReference type="EMBL" id="PVXL01000044">
    <property type="protein sequence ID" value="PRR72735.1"/>
    <property type="molecule type" value="Genomic_DNA"/>
</dbReference>
<name>A0A9X7P653_9FIRM</name>
<gene>
    <name evidence="2" type="ORF">MOST_16290</name>
</gene>
<comment type="caution">
    <text evidence="2">The sequence shown here is derived from an EMBL/GenBank/DDBJ whole genome shotgun (WGS) entry which is preliminary data.</text>
</comment>
<dbReference type="RefSeq" id="WP_054937201.1">
    <property type="nucleotide sequence ID" value="NZ_PVXL01000044.1"/>
</dbReference>
<reference evidence="2 3" key="1">
    <citation type="submission" date="2018-03" db="EMBL/GenBank/DDBJ databases">
        <title>Genome sequence of Moorella stamsii DSM 26217.</title>
        <authorList>
            <person name="Poehlein A."/>
            <person name="Daniel R."/>
        </authorList>
    </citation>
    <scope>NUCLEOTIDE SEQUENCE [LARGE SCALE GENOMIC DNA]</scope>
    <source>
        <strain evidence="3">DSM 26217</strain>
    </source>
</reference>
<evidence type="ECO:0000259" key="1">
    <source>
        <dbReference type="Pfam" id="PF10057"/>
    </source>
</evidence>
<dbReference type="Pfam" id="PF10057">
    <property type="entry name" value="MpsC"/>
    <property type="match status" value="1"/>
</dbReference>
<sequence length="120" mass="13727">MTRKGQLEDDISKALMKFEKEYLGRGPQEVKTFIIEDQIFIRLKGVLTPAEQHLAHSHEGKILIKKVRTQLLEDSRPLLEKMIQEFTGQKVISLHTDISTVTGERILVFTLEANLEALVD</sequence>
<keyword evidence="3" id="KW-1185">Reference proteome</keyword>
<protein>
    <recommendedName>
        <fullName evidence="1">Na+-translocating membrane potential-generating system MpsC domain-containing protein</fullName>
    </recommendedName>
</protein>
<dbReference type="Proteomes" id="UP000239430">
    <property type="component" value="Unassembled WGS sequence"/>
</dbReference>
<evidence type="ECO:0000313" key="2">
    <source>
        <dbReference type="EMBL" id="PRR72735.1"/>
    </source>
</evidence>
<feature type="domain" description="Na+-translocating membrane potential-generating system MpsC" evidence="1">
    <location>
        <begin position="4"/>
        <end position="112"/>
    </location>
</feature>
<organism evidence="2 3">
    <name type="scientific">Neomoorella stamsii</name>
    <dbReference type="NCBI Taxonomy" id="1266720"/>
    <lineage>
        <taxon>Bacteria</taxon>
        <taxon>Bacillati</taxon>
        <taxon>Bacillota</taxon>
        <taxon>Clostridia</taxon>
        <taxon>Neomoorellales</taxon>
        <taxon>Neomoorellaceae</taxon>
        <taxon>Neomoorella</taxon>
    </lineage>
</organism>